<feature type="coiled-coil region" evidence="1">
    <location>
        <begin position="145"/>
        <end position="172"/>
    </location>
</feature>
<dbReference type="AlphaFoldDB" id="A0AAX4JYF7"/>
<dbReference type="EMBL" id="CP144103">
    <property type="protein sequence ID" value="WWC90292.1"/>
    <property type="molecule type" value="Genomic_DNA"/>
</dbReference>
<organism evidence="3 4">
    <name type="scientific">Kwoniella dendrophila CBS 6074</name>
    <dbReference type="NCBI Taxonomy" id="1295534"/>
    <lineage>
        <taxon>Eukaryota</taxon>
        <taxon>Fungi</taxon>
        <taxon>Dikarya</taxon>
        <taxon>Basidiomycota</taxon>
        <taxon>Agaricomycotina</taxon>
        <taxon>Tremellomycetes</taxon>
        <taxon>Tremellales</taxon>
        <taxon>Cryptococcaceae</taxon>
        <taxon>Kwoniella</taxon>
    </lineage>
</organism>
<evidence type="ECO:0000256" key="2">
    <source>
        <dbReference type="SAM" id="MobiDB-lite"/>
    </source>
</evidence>
<gene>
    <name evidence="3" type="ORF">L201_005225</name>
</gene>
<accession>A0AAX4JYF7</accession>
<proteinExistence type="predicted"/>
<reference evidence="3 4" key="1">
    <citation type="submission" date="2024-01" db="EMBL/GenBank/DDBJ databases">
        <title>Comparative genomics of Cryptococcus and Kwoniella reveals pathogenesis evolution and contrasting modes of karyotype evolution via chromosome fusion or intercentromeric recombination.</title>
        <authorList>
            <person name="Coelho M.A."/>
            <person name="David-Palma M."/>
            <person name="Shea T."/>
            <person name="Bowers K."/>
            <person name="McGinley-Smith S."/>
            <person name="Mohammad A.W."/>
            <person name="Gnirke A."/>
            <person name="Yurkov A.M."/>
            <person name="Nowrousian M."/>
            <person name="Sun S."/>
            <person name="Cuomo C.A."/>
            <person name="Heitman J."/>
        </authorList>
    </citation>
    <scope>NUCLEOTIDE SEQUENCE [LARGE SCALE GENOMIC DNA]</scope>
    <source>
        <strain evidence="3 4">CBS 6074</strain>
    </source>
</reference>
<keyword evidence="4" id="KW-1185">Reference proteome</keyword>
<evidence type="ECO:0000313" key="3">
    <source>
        <dbReference type="EMBL" id="WWC90292.1"/>
    </source>
</evidence>
<name>A0AAX4JYF7_9TREE</name>
<sequence length="458" mass="49064">MSTFYMGGSQFPPNSYGGTQIGNMYSTNGQGGPQTFWSQSNGSRAFSNFNPFDGFGSFFSRNGATDPPSSDDEGSESHQPTDEGTDPIFAEASPEDNDGFLTGNGRKSNRMPFKEKKNSPWKAKTFKGAYKEYLTAHFSQQSERAETLFTKMSEIKSKMKETENDIELINRDHVISEARASLYTTASGIIDALEKQQAYIQAIHQCDSDPGFDGLSVGDIRAIGSYMGSVSRPNTKGKSNGLRIISFSLKATSFNALTSSYFFTGQGVKSAFERFTGPLVTNPSCPDGFRLGFYDYQFSNPYNGSNPYGPSTNQNSFGYGYSSANQTPFGFGSGFAGFNGGGNGNPHGFGGFGSGFSGFTSNNNEFRVFGGFGGFGGFAGMGQPSFNQEPGAWLRTGQNNPTNGSGYPSSYGGSQFSSNANNTTFYPGTPPIPPNVSFHSGTNGSTLFSSGPTSFRFP</sequence>
<evidence type="ECO:0000256" key="1">
    <source>
        <dbReference type="SAM" id="Coils"/>
    </source>
</evidence>
<feature type="region of interest" description="Disordered" evidence="2">
    <location>
        <begin position="57"/>
        <end position="118"/>
    </location>
</feature>
<dbReference type="Proteomes" id="UP001355207">
    <property type="component" value="Chromosome 6"/>
</dbReference>
<evidence type="ECO:0000313" key="4">
    <source>
        <dbReference type="Proteomes" id="UP001355207"/>
    </source>
</evidence>
<keyword evidence="1" id="KW-0175">Coiled coil</keyword>
<protein>
    <submittedName>
        <fullName evidence="3">Uncharacterized protein</fullName>
    </submittedName>
</protein>
<dbReference type="GeneID" id="91095895"/>
<dbReference type="RefSeq" id="XP_066077055.1">
    <property type="nucleotide sequence ID" value="XM_066220958.1"/>
</dbReference>